<organism evidence="2 3">
    <name type="scientific">Paenibacillus albidus</name>
    <dbReference type="NCBI Taxonomy" id="2041023"/>
    <lineage>
        <taxon>Bacteria</taxon>
        <taxon>Bacillati</taxon>
        <taxon>Bacillota</taxon>
        <taxon>Bacilli</taxon>
        <taxon>Bacillales</taxon>
        <taxon>Paenibacillaceae</taxon>
        <taxon>Paenibacillus</taxon>
    </lineage>
</organism>
<sequence length="132" mass="14114">MAKTKSTTIRKQAKQLKGRPVCVTLHDGSSYVGFITGFEKDGLIFSRQYNYTRKNKTSRKTSSSRSRKAAVSGFMPLLGSFFGGAGGAAGGGLGGIMGMIGMVQKVMPLMKMGYNVIKSIRPFIGGLKSFMG</sequence>
<evidence type="ECO:0000313" key="2">
    <source>
        <dbReference type="EMBL" id="GGF66705.1"/>
    </source>
</evidence>
<dbReference type="RefSeq" id="WP_189022448.1">
    <property type="nucleotide sequence ID" value="NZ_BMKR01000003.1"/>
</dbReference>
<keyword evidence="3" id="KW-1185">Reference proteome</keyword>
<proteinExistence type="predicted"/>
<evidence type="ECO:0000313" key="3">
    <source>
        <dbReference type="Proteomes" id="UP000637643"/>
    </source>
</evidence>
<dbReference type="Proteomes" id="UP000637643">
    <property type="component" value="Unassembled WGS sequence"/>
</dbReference>
<name>A0A917FC16_9BACL</name>
<evidence type="ECO:0000256" key="1">
    <source>
        <dbReference type="SAM" id="Phobius"/>
    </source>
</evidence>
<keyword evidence="1" id="KW-1133">Transmembrane helix</keyword>
<dbReference type="AlphaFoldDB" id="A0A917FC16"/>
<accession>A0A917FC16</accession>
<comment type="caution">
    <text evidence="2">The sequence shown here is derived from an EMBL/GenBank/DDBJ whole genome shotgun (WGS) entry which is preliminary data.</text>
</comment>
<feature type="transmembrane region" description="Helical" evidence="1">
    <location>
        <begin position="81"/>
        <end position="103"/>
    </location>
</feature>
<keyword evidence="1" id="KW-0472">Membrane</keyword>
<reference evidence="2" key="1">
    <citation type="journal article" date="2014" name="Int. J. Syst. Evol. Microbiol.">
        <title>Complete genome sequence of Corynebacterium casei LMG S-19264T (=DSM 44701T), isolated from a smear-ripened cheese.</title>
        <authorList>
            <consortium name="US DOE Joint Genome Institute (JGI-PGF)"/>
            <person name="Walter F."/>
            <person name="Albersmeier A."/>
            <person name="Kalinowski J."/>
            <person name="Ruckert C."/>
        </authorList>
    </citation>
    <scope>NUCLEOTIDE SEQUENCE</scope>
    <source>
        <strain evidence="2">CGMCC 1.16134</strain>
    </source>
</reference>
<protein>
    <submittedName>
        <fullName evidence="2">Uncharacterized protein</fullName>
    </submittedName>
</protein>
<reference evidence="2" key="2">
    <citation type="submission" date="2020-09" db="EMBL/GenBank/DDBJ databases">
        <authorList>
            <person name="Sun Q."/>
            <person name="Zhou Y."/>
        </authorList>
    </citation>
    <scope>NUCLEOTIDE SEQUENCE</scope>
    <source>
        <strain evidence="2">CGMCC 1.16134</strain>
    </source>
</reference>
<gene>
    <name evidence="2" type="ORF">GCM10010912_09550</name>
</gene>
<keyword evidence="1" id="KW-0812">Transmembrane</keyword>
<dbReference type="EMBL" id="BMKR01000003">
    <property type="protein sequence ID" value="GGF66705.1"/>
    <property type="molecule type" value="Genomic_DNA"/>
</dbReference>